<comment type="caution">
    <text evidence="1">The sequence shown here is derived from an EMBL/GenBank/DDBJ whole genome shotgun (WGS) entry which is preliminary data.</text>
</comment>
<dbReference type="RefSeq" id="WP_172576772.1">
    <property type="nucleotide sequence ID" value="NZ_BLAP01000013.1"/>
</dbReference>
<evidence type="ECO:0008006" key="2">
    <source>
        <dbReference type="Google" id="ProtNLM"/>
    </source>
</evidence>
<name>A0A6F9Y2T5_9LACO</name>
<reference evidence="1" key="1">
    <citation type="submission" date="2019-10" db="EMBL/GenBank/DDBJ databases">
        <title>Lactobacillus agilis SN811 Whole Genome Sequencing Project.</title>
        <authorList>
            <person name="Suzuki S."/>
            <person name="Endo A."/>
            <person name="Maeno S."/>
            <person name="Shiwa Y."/>
            <person name="Matsutani M."/>
            <person name="Kajikawa A."/>
        </authorList>
    </citation>
    <scope>NUCLEOTIDE SEQUENCE</scope>
    <source>
        <strain evidence="1">SN811</strain>
    </source>
</reference>
<protein>
    <recommendedName>
        <fullName evidence="2">DNA-binding protein</fullName>
    </recommendedName>
</protein>
<organism evidence="1">
    <name type="scientific">Ligilactobacillus agilis</name>
    <dbReference type="NCBI Taxonomy" id="1601"/>
    <lineage>
        <taxon>Bacteria</taxon>
        <taxon>Bacillati</taxon>
        <taxon>Bacillota</taxon>
        <taxon>Bacilli</taxon>
        <taxon>Lactobacillales</taxon>
        <taxon>Lactobacillaceae</taxon>
        <taxon>Ligilactobacillus</taxon>
    </lineage>
</organism>
<dbReference type="EMBL" id="BLAP01000013">
    <property type="protein sequence ID" value="GET11650.1"/>
    <property type="molecule type" value="Genomic_DNA"/>
</dbReference>
<evidence type="ECO:0000313" key="1">
    <source>
        <dbReference type="EMBL" id="GET11650.1"/>
    </source>
</evidence>
<accession>A0A6F9Y2T5</accession>
<proteinExistence type="predicted"/>
<dbReference type="AlphaFoldDB" id="A0A6F9Y2T5"/>
<gene>
    <name evidence="1" type="ORF">SN811_01500</name>
</gene>
<dbReference type="Proteomes" id="UP000494160">
    <property type="component" value="Unassembled WGS sequence"/>
</dbReference>
<sequence length="95" mass="11226">MELKLLNAEETKEYLNKIFDDRAEQSSKAKLEAQIKQRLKTRAEAAKYVHLSPNSFDEVVRPHIKVVKFEGFSRLMWDVRDLDQFIQERKIGNDC</sequence>